<name>A0A2G5UMV4_9PELO</name>
<gene>
    <name evidence="2" type="primary">Cnig_chr_III.g8510</name>
    <name evidence="2" type="ORF">B9Z55_008510</name>
</gene>
<dbReference type="EMBL" id="PDUG01000003">
    <property type="protein sequence ID" value="PIC40915.1"/>
    <property type="molecule type" value="Genomic_DNA"/>
</dbReference>
<evidence type="ECO:0000313" key="2">
    <source>
        <dbReference type="EMBL" id="PIC40915.1"/>
    </source>
</evidence>
<organism evidence="2 3">
    <name type="scientific">Caenorhabditis nigoni</name>
    <dbReference type="NCBI Taxonomy" id="1611254"/>
    <lineage>
        <taxon>Eukaryota</taxon>
        <taxon>Metazoa</taxon>
        <taxon>Ecdysozoa</taxon>
        <taxon>Nematoda</taxon>
        <taxon>Chromadorea</taxon>
        <taxon>Rhabditida</taxon>
        <taxon>Rhabditina</taxon>
        <taxon>Rhabditomorpha</taxon>
        <taxon>Rhabditoidea</taxon>
        <taxon>Rhabditidae</taxon>
        <taxon>Peloderinae</taxon>
        <taxon>Caenorhabditis</taxon>
    </lineage>
</organism>
<reference evidence="3" key="1">
    <citation type="submission" date="2017-10" db="EMBL/GenBank/DDBJ databases">
        <title>Rapid genome shrinkage in a self-fertile nematode reveals novel sperm competition proteins.</title>
        <authorList>
            <person name="Yin D."/>
            <person name="Schwarz E.M."/>
            <person name="Thomas C.G."/>
            <person name="Felde R.L."/>
            <person name="Korf I.F."/>
            <person name="Cutter A.D."/>
            <person name="Schartner C.M."/>
            <person name="Ralston E.J."/>
            <person name="Meyer B.J."/>
            <person name="Haag E.S."/>
        </authorList>
    </citation>
    <scope>NUCLEOTIDE SEQUENCE [LARGE SCALE GENOMIC DNA]</scope>
    <source>
        <strain evidence="3">JU1422</strain>
    </source>
</reference>
<accession>A0A2G5UMV4</accession>
<sequence>MRKQVVLIFLLIFVFGLSFEVSEKPKSSKPYNSETSENVLSDTITEKAGNPEVDVIDGNYNGNQTKIRTARIYYGYRRRIYARRRFFYRPRYYYYYGGYGYGYGYDYYSYYSKAK</sequence>
<proteinExistence type="predicted"/>
<feature type="signal peptide" evidence="1">
    <location>
        <begin position="1"/>
        <end position="18"/>
    </location>
</feature>
<keyword evidence="1" id="KW-0732">Signal</keyword>
<evidence type="ECO:0000256" key="1">
    <source>
        <dbReference type="SAM" id="SignalP"/>
    </source>
</evidence>
<dbReference type="AlphaFoldDB" id="A0A2G5UMV4"/>
<protein>
    <submittedName>
        <fullName evidence="2">Uncharacterized protein</fullName>
    </submittedName>
</protein>
<dbReference type="Proteomes" id="UP000230233">
    <property type="component" value="Chromosome III"/>
</dbReference>
<evidence type="ECO:0000313" key="3">
    <source>
        <dbReference type="Proteomes" id="UP000230233"/>
    </source>
</evidence>
<keyword evidence="3" id="KW-1185">Reference proteome</keyword>
<comment type="caution">
    <text evidence="2">The sequence shown here is derived from an EMBL/GenBank/DDBJ whole genome shotgun (WGS) entry which is preliminary data.</text>
</comment>
<dbReference type="OrthoDB" id="10645052at2759"/>
<feature type="chain" id="PRO_5013794754" evidence="1">
    <location>
        <begin position="19"/>
        <end position="115"/>
    </location>
</feature>